<dbReference type="AlphaFoldDB" id="A0AAN8NSZ0"/>
<protein>
    <submittedName>
        <fullName evidence="1">Uncharacterized protein</fullName>
    </submittedName>
</protein>
<gene>
    <name evidence="1" type="ORF">TWF718_007726</name>
</gene>
<organism evidence="1 2">
    <name type="scientific">Orbilia javanica</name>
    <dbReference type="NCBI Taxonomy" id="47235"/>
    <lineage>
        <taxon>Eukaryota</taxon>
        <taxon>Fungi</taxon>
        <taxon>Dikarya</taxon>
        <taxon>Ascomycota</taxon>
        <taxon>Pezizomycotina</taxon>
        <taxon>Orbiliomycetes</taxon>
        <taxon>Orbiliales</taxon>
        <taxon>Orbiliaceae</taxon>
        <taxon>Orbilia</taxon>
    </lineage>
</organism>
<evidence type="ECO:0000313" key="2">
    <source>
        <dbReference type="Proteomes" id="UP001313282"/>
    </source>
</evidence>
<dbReference type="Proteomes" id="UP001313282">
    <property type="component" value="Unassembled WGS sequence"/>
</dbReference>
<name>A0AAN8NSZ0_9PEZI</name>
<comment type="caution">
    <text evidence="1">The sequence shown here is derived from an EMBL/GenBank/DDBJ whole genome shotgun (WGS) entry which is preliminary data.</text>
</comment>
<proteinExistence type="predicted"/>
<accession>A0AAN8NSZ0</accession>
<evidence type="ECO:0000313" key="1">
    <source>
        <dbReference type="EMBL" id="KAK6342323.1"/>
    </source>
</evidence>
<dbReference type="Gene3D" id="3.40.50.1460">
    <property type="match status" value="1"/>
</dbReference>
<sequence>MDSSKRPLTTPDVEASLREALENALTQRKINYKLVFVATVTFESDNTGSREDSKAFATAMKQAFRMPAVNIFEFVVPKQEHDPHAYWYLEIAKKIGEVSQSIQGRKLLLLHFAGHGGFDNNGRFCLEGGPPTPGLSAGTQKIQWENVERSLLSSQGRMLSGVTDVAVILDCCFSGAVETDRTRYQVSTGQQRDPTDVKIVEVLSATDDRTTTEGRDLVNRATFTRRFIQEIRTMIGRSDPPPVTFPAVLAALNKESQSPKPLATYHFLSGTAPILFPVTSLEVAAGPISGPSNPRAMGTWRRPEHNVALKVHFPFSADAESISTVVKWLYKLRRDFEIEIIGVNKTTSTIIFLTVPYENLHILYRLEVSSLCTVERICENIYSKNLLYDILDSPGPLDPVAAPITG</sequence>
<keyword evidence="2" id="KW-1185">Reference proteome</keyword>
<reference evidence="1 2" key="1">
    <citation type="submission" date="2019-10" db="EMBL/GenBank/DDBJ databases">
        <authorList>
            <person name="Palmer J.M."/>
        </authorList>
    </citation>
    <scope>NUCLEOTIDE SEQUENCE [LARGE SCALE GENOMIC DNA]</scope>
    <source>
        <strain evidence="1 2">TWF718</strain>
    </source>
</reference>
<dbReference type="EMBL" id="JAVHNR010000005">
    <property type="protein sequence ID" value="KAK6342323.1"/>
    <property type="molecule type" value="Genomic_DNA"/>
</dbReference>